<proteinExistence type="predicted"/>
<name>A0A654F8B9_ARATH</name>
<sequence length="105" mass="12207">MNSLKKELKRDMCKCCRSCLKVFHFKTMKVLCIKPDKQLISKLVLAAEKKQRKCLLMGSYLQLHTRRSIAGFSLQLERYIKDSRVDMGTVLKLGLFNQVIDVNLQ</sequence>
<organism evidence="2 3">
    <name type="scientific">Arabidopsis thaliana</name>
    <name type="common">Mouse-ear cress</name>
    <dbReference type="NCBI Taxonomy" id="3702"/>
    <lineage>
        <taxon>Eukaryota</taxon>
        <taxon>Viridiplantae</taxon>
        <taxon>Streptophyta</taxon>
        <taxon>Embryophyta</taxon>
        <taxon>Tracheophyta</taxon>
        <taxon>Spermatophyta</taxon>
        <taxon>Magnoliopsida</taxon>
        <taxon>eudicotyledons</taxon>
        <taxon>Gunneridae</taxon>
        <taxon>Pentapetalae</taxon>
        <taxon>rosids</taxon>
        <taxon>malvids</taxon>
        <taxon>Brassicales</taxon>
        <taxon>Brassicaceae</taxon>
        <taxon>Camelineae</taxon>
        <taxon>Arabidopsis</taxon>
    </lineage>
</organism>
<dbReference type="Proteomes" id="UP000426265">
    <property type="component" value="Unassembled WGS sequence"/>
</dbReference>
<dbReference type="KEGG" id="ath:AT3G18235"/>
<protein>
    <submittedName>
        <fullName evidence="2">Uncharacterized protein</fullName>
    </submittedName>
</protein>
<evidence type="ECO:0000313" key="3">
    <source>
        <dbReference type="Proteomes" id="UP000426265"/>
    </source>
</evidence>
<dbReference type="EMBL" id="CACRSJ010000106">
    <property type="protein sequence ID" value="VYS57779.1"/>
    <property type="molecule type" value="Genomic_DNA"/>
</dbReference>
<dbReference type="ExpressionAtlas" id="A0A654F8B9">
    <property type="expression patterns" value="baseline"/>
</dbReference>
<dbReference type="AlphaFoldDB" id="A0A654F8B9"/>
<reference evidence="2 3" key="1">
    <citation type="submission" date="2019-11" db="EMBL/GenBank/DDBJ databases">
        <authorList>
            <person name="Jiao W.-B."/>
            <person name="Schneeberger K."/>
        </authorList>
    </citation>
    <scope>NUCLEOTIDE SEQUENCE [LARGE SCALE GENOMIC DNA]</scope>
    <source>
        <strain evidence="3">cv. An-1</strain>
    </source>
</reference>
<accession>A0A654F8B9</accession>
<gene>
    <name evidence="1" type="ordered locus">At3g18235</name>
    <name evidence="2" type="ORF">AN1_LOCUS13227</name>
</gene>
<dbReference type="Araport" id="AT3G18235"/>
<dbReference type="RefSeq" id="NP_001154623.1">
    <property type="nucleotide sequence ID" value="NM_001161151.2"/>
</dbReference>
<evidence type="ECO:0000313" key="1">
    <source>
        <dbReference type="Araport" id="AT3G18235"/>
    </source>
</evidence>
<evidence type="ECO:0000313" key="2">
    <source>
        <dbReference type="EMBL" id="VYS57779.1"/>
    </source>
</evidence>
<dbReference type="GeneID" id="7922446"/>
<dbReference type="SMR" id="A0A654F8B9"/>